<feature type="compositionally biased region" description="Polar residues" evidence="1">
    <location>
        <begin position="225"/>
        <end position="237"/>
    </location>
</feature>
<dbReference type="AlphaFoldDB" id="A0A2I0JA09"/>
<accession>A0A2I0JA09</accession>
<evidence type="ECO:0000313" key="2">
    <source>
        <dbReference type="EMBL" id="PKI53084.1"/>
    </source>
</evidence>
<evidence type="ECO:0000313" key="3">
    <source>
        <dbReference type="Proteomes" id="UP000233551"/>
    </source>
</evidence>
<dbReference type="Proteomes" id="UP000233551">
    <property type="component" value="Unassembled WGS sequence"/>
</dbReference>
<reference evidence="2 3" key="1">
    <citation type="submission" date="2017-11" db="EMBL/GenBank/DDBJ databases">
        <title>De-novo sequencing of pomegranate (Punica granatum L.) genome.</title>
        <authorList>
            <person name="Akparov Z."/>
            <person name="Amiraslanov A."/>
            <person name="Hajiyeva S."/>
            <person name="Abbasov M."/>
            <person name="Kaur K."/>
            <person name="Hamwieh A."/>
            <person name="Solovyev V."/>
            <person name="Salamov A."/>
            <person name="Braich B."/>
            <person name="Kosarev P."/>
            <person name="Mahmoud A."/>
            <person name="Hajiyev E."/>
            <person name="Babayeva S."/>
            <person name="Izzatullayeva V."/>
            <person name="Mammadov A."/>
            <person name="Mammadov A."/>
            <person name="Sharifova S."/>
            <person name="Ojaghi J."/>
            <person name="Eynullazada K."/>
            <person name="Bayramov B."/>
            <person name="Abdulazimova A."/>
            <person name="Shahmuradov I."/>
        </authorList>
    </citation>
    <scope>NUCLEOTIDE SEQUENCE [LARGE SCALE GENOMIC DNA]</scope>
    <source>
        <strain evidence="3">cv. AG2017</strain>
        <tissue evidence="2">Leaf</tissue>
    </source>
</reference>
<comment type="caution">
    <text evidence="2">The sequence shown here is derived from an EMBL/GenBank/DDBJ whole genome shotgun (WGS) entry which is preliminary data.</text>
</comment>
<dbReference type="STRING" id="22663.A0A2I0JA09"/>
<evidence type="ECO:0000256" key="1">
    <source>
        <dbReference type="SAM" id="MobiDB-lite"/>
    </source>
</evidence>
<dbReference type="EMBL" id="PGOL01001886">
    <property type="protein sequence ID" value="PKI53084.1"/>
    <property type="molecule type" value="Genomic_DNA"/>
</dbReference>
<name>A0A2I0JA09_PUNGR</name>
<feature type="region of interest" description="Disordered" evidence="1">
    <location>
        <begin position="207"/>
        <end position="251"/>
    </location>
</feature>
<protein>
    <submittedName>
        <fullName evidence="2">Uncharacterized protein</fullName>
    </submittedName>
</protein>
<organism evidence="2 3">
    <name type="scientific">Punica granatum</name>
    <name type="common">Pomegranate</name>
    <dbReference type="NCBI Taxonomy" id="22663"/>
    <lineage>
        <taxon>Eukaryota</taxon>
        <taxon>Viridiplantae</taxon>
        <taxon>Streptophyta</taxon>
        <taxon>Embryophyta</taxon>
        <taxon>Tracheophyta</taxon>
        <taxon>Spermatophyta</taxon>
        <taxon>Magnoliopsida</taxon>
        <taxon>eudicotyledons</taxon>
        <taxon>Gunneridae</taxon>
        <taxon>Pentapetalae</taxon>
        <taxon>rosids</taxon>
        <taxon>malvids</taxon>
        <taxon>Myrtales</taxon>
        <taxon>Lythraceae</taxon>
        <taxon>Punica</taxon>
    </lineage>
</organism>
<gene>
    <name evidence="2" type="ORF">CRG98_026545</name>
</gene>
<feature type="region of interest" description="Disordered" evidence="1">
    <location>
        <begin position="162"/>
        <end position="189"/>
    </location>
</feature>
<proteinExistence type="predicted"/>
<sequence>MKLYAFDIAARRKVNMLSECQSFIDELATPRSTDIQQQDYDLQALMQLLRRWRESLQNGAQTYIPEKERAESLDVTYFGNQDEHEVNSLHSLRFEAYELPKPSLPLKPKVPSNSNLPSVEFVAIPEPSYSMNRSASLSSSPAPGSGEVKLLLEGVQKKLGRPTYGYESSTSQPAESCGAPNPKFGETSSDLRKPHVEILLEKQKPADLLFGTGGSSRAEKKPLVASQQRAPKTTVQQPIPPDLLDLGGATSPATCSIRQSI</sequence>
<keyword evidence="3" id="KW-1185">Reference proteome</keyword>